<evidence type="ECO:0000256" key="1">
    <source>
        <dbReference type="SAM" id="Coils"/>
    </source>
</evidence>
<accession>A0A1E1L141</accession>
<keyword evidence="5" id="KW-1185">Reference proteome</keyword>
<feature type="region of interest" description="Disordered" evidence="2">
    <location>
        <begin position="270"/>
        <end position="289"/>
    </location>
</feature>
<feature type="compositionally biased region" description="Polar residues" evidence="2">
    <location>
        <begin position="322"/>
        <end position="341"/>
    </location>
</feature>
<protein>
    <submittedName>
        <fullName evidence="4">Uncharacterized protein</fullName>
    </submittedName>
</protein>
<evidence type="ECO:0000256" key="3">
    <source>
        <dbReference type="SAM" id="Phobius"/>
    </source>
</evidence>
<gene>
    <name evidence="4" type="ORF">RCO7_09275</name>
</gene>
<comment type="caution">
    <text evidence="4">The sequence shown here is derived from an EMBL/GenBank/DDBJ whole genome shotgun (WGS) entry which is preliminary data.</text>
</comment>
<evidence type="ECO:0000256" key="2">
    <source>
        <dbReference type="SAM" id="MobiDB-lite"/>
    </source>
</evidence>
<evidence type="ECO:0000313" key="5">
    <source>
        <dbReference type="Proteomes" id="UP000178129"/>
    </source>
</evidence>
<keyword evidence="1" id="KW-0175">Coiled coil</keyword>
<feature type="transmembrane region" description="Helical" evidence="3">
    <location>
        <begin position="861"/>
        <end position="880"/>
    </location>
</feature>
<feature type="compositionally biased region" description="Polar residues" evidence="2">
    <location>
        <begin position="209"/>
        <end position="220"/>
    </location>
</feature>
<dbReference type="AlphaFoldDB" id="A0A1E1L141"/>
<dbReference type="EMBL" id="FJUW01000027">
    <property type="protein sequence ID" value="CZT03251.1"/>
    <property type="molecule type" value="Genomic_DNA"/>
</dbReference>
<feature type="compositionally biased region" description="Basic and acidic residues" evidence="2">
    <location>
        <begin position="349"/>
        <end position="366"/>
    </location>
</feature>
<keyword evidence="3" id="KW-0812">Transmembrane</keyword>
<feature type="compositionally biased region" description="Basic and acidic residues" evidence="2">
    <location>
        <begin position="706"/>
        <end position="717"/>
    </location>
</feature>
<proteinExistence type="predicted"/>
<keyword evidence="3" id="KW-1133">Transmembrane helix</keyword>
<feature type="compositionally biased region" description="Polar residues" evidence="2">
    <location>
        <begin position="384"/>
        <end position="393"/>
    </location>
</feature>
<organism evidence="4 5">
    <name type="scientific">Rhynchosporium graminicola</name>
    <dbReference type="NCBI Taxonomy" id="2792576"/>
    <lineage>
        <taxon>Eukaryota</taxon>
        <taxon>Fungi</taxon>
        <taxon>Dikarya</taxon>
        <taxon>Ascomycota</taxon>
        <taxon>Pezizomycotina</taxon>
        <taxon>Leotiomycetes</taxon>
        <taxon>Helotiales</taxon>
        <taxon>Ploettnerulaceae</taxon>
        <taxon>Rhynchosporium</taxon>
    </lineage>
</organism>
<feature type="region of interest" description="Disordered" evidence="2">
    <location>
        <begin position="706"/>
        <end position="725"/>
    </location>
</feature>
<feature type="region of interest" description="Disordered" evidence="2">
    <location>
        <begin position="209"/>
        <end position="233"/>
    </location>
</feature>
<keyword evidence="3" id="KW-0472">Membrane</keyword>
<name>A0A1E1L141_9HELO</name>
<feature type="region of interest" description="Disordered" evidence="2">
    <location>
        <begin position="321"/>
        <end position="427"/>
    </location>
</feature>
<sequence>MNEGDANNKNMNGTFGAQNINGQFGNQFYTPHSNGIMAPGSSNFNNGSYGGDMSNGYPMQSPYAQNMSSEMYSGAPDVTANNFGERQNQTQYESQSHGQRFNGNMNLAMPNFGDRGYNSSMSINPATNQSYAQQIPTMNRRAPNYANNGYGPRINYRNPYASQAYSNFEKGSGNTSMINGQATSQIQAQAPIIPISTPQTFPDITIGGNSASMSKRQATNAPPARVTGPSRRQKTILAKPVADELLCQYGKKAYKLSIKEIIRYMCQGQPLPADDVEPERRSARGTTAHRVKKELERLEDLEIRTVKGNGIPVARAPKVVSGGQSYESNTTVEKSSDSEQQMDVGCQEGTHDTSKDSLSHSNREVVVESNSGQSELQPVDGRVEQQTASNSVGHNDHCAKITSSSNLQEGESESSSMDEVDKKASENEDVDVDKFEAQLFEVSNTRTEISAVQEYDNISLLEKLAFKDEELKQIRNSSAILGNNLKQFQGNIEALSSDLKQAHENNSILSDELKQAQDNTADLQEDVFKADAKILSLEDQNNTAENELRATIDEKKEVELTCATHIESIATLRGHVEDFKKNLHRCQEHLRNSRAEAESLLPLQEEVSDAQNRISELNLLVESTKSSHKVKVQVLKLELQAFQAEVEYLTPLKGELEEGQKKIFDLESLVKSNESKHVSQVQDLKNELKTVNRNFSLMSKRMDELERAKKDEEEARENSPTPKVSSFWSSKFVSSKRFQVPGLTILLLVMLYFALSNFGSASNRAVNFVEQTNIYTIVTESPFVYVIPSASAIEDPTPVGIIAEEATCVTESEYPDGLNTVNLDLNGIPTARDHGRDGSAGSEEILEEILRSKPWTRGQKVFLRAVPVAVVVTGAWYMGWI</sequence>
<feature type="transmembrane region" description="Helical" evidence="3">
    <location>
        <begin position="738"/>
        <end position="755"/>
    </location>
</feature>
<reference evidence="5" key="1">
    <citation type="submission" date="2016-03" db="EMBL/GenBank/DDBJ databases">
        <authorList>
            <person name="Ploux O."/>
        </authorList>
    </citation>
    <scope>NUCLEOTIDE SEQUENCE [LARGE SCALE GENOMIC DNA]</scope>
    <source>
        <strain evidence="5">UK7</strain>
    </source>
</reference>
<dbReference type="Proteomes" id="UP000178129">
    <property type="component" value="Unassembled WGS sequence"/>
</dbReference>
<feature type="coiled-coil region" evidence="1">
    <location>
        <begin position="485"/>
        <end position="596"/>
    </location>
</feature>
<evidence type="ECO:0000313" key="4">
    <source>
        <dbReference type="EMBL" id="CZT03251.1"/>
    </source>
</evidence>
<dbReference type="InParanoid" id="A0A1E1L141"/>